<evidence type="ECO:0000313" key="1">
    <source>
        <dbReference type="Proteomes" id="UP000887579"/>
    </source>
</evidence>
<dbReference type="WBParaSite" id="ES5_v2.g25230.t1">
    <property type="protein sequence ID" value="ES5_v2.g25230.t1"/>
    <property type="gene ID" value="ES5_v2.g25230"/>
</dbReference>
<reference evidence="2" key="1">
    <citation type="submission" date="2022-11" db="UniProtKB">
        <authorList>
            <consortium name="WormBaseParasite"/>
        </authorList>
    </citation>
    <scope>IDENTIFICATION</scope>
</reference>
<protein>
    <submittedName>
        <fullName evidence="2">Uncharacterized protein</fullName>
    </submittedName>
</protein>
<proteinExistence type="predicted"/>
<evidence type="ECO:0000313" key="2">
    <source>
        <dbReference type="WBParaSite" id="ES5_v2.g25230.t1"/>
    </source>
</evidence>
<dbReference type="Proteomes" id="UP000887579">
    <property type="component" value="Unplaced"/>
</dbReference>
<name>A0AC34G6F2_9BILA</name>
<sequence>MVRKPDFKIENLIVRVKENQYLFVRDLTTTSDKYLWFKYSFDKKEKRYRCRNEKCKNGRVGARLRHDGENGVEYIELSKAEHICEPKEYDSKIINLPNFEVDENRLYIFDKDDKTFCYVYNYRPGRKSFVCPKCHLKNHSVSAKLIQNRNDEDCIELGQNKHICEKQKYKK</sequence>
<organism evidence="1 2">
    <name type="scientific">Panagrolaimus sp. ES5</name>
    <dbReference type="NCBI Taxonomy" id="591445"/>
    <lineage>
        <taxon>Eukaryota</taxon>
        <taxon>Metazoa</taxon>
        <taxon>Ecdysozoa</taxon>
        <taxon>Nematoda</taxon>
        <taxon>Chromadorea</taxon>
        <taxon>Rhabditida</taxon>
        <taxon>Tylenchina</taxon>
        <taxon>Panagrolaimomorpha</taxon>
        <taxon>Panagrolaimoidea</taxon>
        <taxon>Panagrolaimidae</taxon>
        <taxon>Panagrolaimus</taxon>
    </lineage>
</organism>
<accession>A0AC34G6F2</accession>